<keyword evidence="2" id="KW-1185">Reference proteome</keyword>
<protein>
    <recommendedName>
        <fullName evidence="3">Transposase IS200-like domain-containing protein</fullName>
    </recommendedName>
</protein>
<dbReference type="PANTHER" id="PTHR34322">
    <property type="entry name" value="TRANSPOSASE, Y1_TNP DOMAIN-CONTAINING"/>
    <property type="match status" value="1"/>
</dbReference>
<dbReference type="STRING" id="1168035.SAMN05444280_102103"/>
<proteinExistence type="predicted"/>
<reference evidence="1 2" key="1">
    <citation type="submission" date="2016-11" db="EMBL/GenBank/DDBJ databases">
        <authorList>
            <person name="Jaros S."/>
            <person name="Januszkiewicz K."/>
            <person name="Wedrychowicz H."/>
        </authorList>
    </citation>
    <scope>NUCLEOTIDE SEQUENCE [LARGE SCALE GENOMIC DNA]</scope>
    <source>
        <strain evidence="1 2">DSM 27063</strain>
    </source>
</reference>
<dbReference type="GO" id="GO:0006313">
    <property type="term" value="P:DNA transposition"/>
    <property type="evidence" value="ECO:0007669"/>
    <property type="project" value="InterPro"/>
</dbReference>
<dbReference type="GO" id="GO:0003677">
    <property type="term" value="F:DNA binding"/>
    <property type="evidence" value="ECO:0007669"/>
    <property type="project" value="InterPro"/>
</dbReference>
<accession>A0A1M6B732</accession>
<dbReference type="Proteomes" id="UP000184050">
    <property type="component" value="Unassembled WGS sequence"/>
</dbReference>
<gene>
    <name evidence="1" type="ORF">SAMN05444280_102103</name>
</gene>
<evidence type="ECO:0000313" key="1">
    <source>
        <dbReference type="EMBL" id="SHI44293.1"/>
    </source>
</evidence>
<evidence type="ECO:0008006" key="3">
    <source>
        <dbReference type="Google" id="ProtNLM"/>
    </source>
</evidence>
<dbReference type="PANTHER" id="PTHR34322:SF2">
    <property type="entry name" value="TRANSPOSASE IS200-LIKE DOMAIN-CONTAINING PROTEIN"/>
    <property type="match status" value="1"/>
</dbReference>
<evidence type="ECO:0000313" key="2">
    <source>
        <dbReference type="Proteomes" id="UP000184050"/>
    </source>
</evidence>
<dbReference type="SUPFAM" id="SSF143422">
    <property type="entry name" value="Transposase IS200-like"/>
    <property type="match status" value="1"/>
</dbReference>
<dbReference type="OrthoDB" id="9788881at2"/>
<name>A0A1M6B732_9BACT</name>
<dbReference type="Gene3D" id="3.30.70.1290">
    <property type="entry name" value="Transposase IS200-like"/>
    <property type="match status" value="1"/>
</dbReference>
<organism evidence="1 2">
    <name type="scientific">Tangfeifania diversioriginum</name>
    <dbReference type="NCBI Taxonomy" id="1168035"/>
    <lineage>
        <taxon>Bacteria</taxon>
        <taxon>Pseudomonadati</taxon>
        <taxon>Bacteroidota</taxon>
        <taxon>Bacteroidia</taxon>
        <taxon>Marinilabiliales</taxon>
        <taxon>Prolixibacteraceae</taxon>
        <taxon>Tangfeifania</taxon>
    </lineage>
</organism>
<dbReference type="EMBL" id="FQZE01000002">
    <property type="protein sequence ID" value="SHI44293.1"/>
    <property type="molecule type" value="Genomic_DNA"/>
</dbReference>
<dbReference type="RefSeq" id="WP_073164651.1">
    <property type="nucleotide sequence ID" value="NZ_FQZE01000002.1"/>
</dbReference>
<sequence>MYFEQDGVYHIYNRSNDTVFYSRGNYLFFLSKIQNFVAPVCNVLAWVLMPNHFHFMLQATEESCKNANEKHRPDLQVLSKNFGIVLSSYTQAINRQEGRRGNLFAHKTKAKMLNEAYYPPGGSNRRAGGAGNQLDYATACFLYIHQNPVIAGLVSKLEDWEFSSFRDYAGMRDGRLVKKELAFHFVELEPEGFYEQSQLFVEEELLKRLF</sequence>
<dbReference type="GO" id="GO:0004803">
    <property type="term" value="F:transposase activity"/>
    <property type="evidence" value="ECO:0007669"/>
    <property type="project" value="InterPro"/>
</dbReference>
<dbReference type="InterPro" id="IPR036515">
    <property type="entry name" value="Transposase_17_sf"/>
</dbReference>
<dbReference type="AlphaFoldDB" id="A0A1M6B732"/>